<dbReference type="GO" id="GO:0047617">
    <property type="term" value="F:fatty acyl-CoA hydrolase activity"/>
    <property type="evidence" value="ECO:0007669"/>
    <property type="project" value="TreeGrafter"/>
</dbReference>
<dbReference type="PANTHER" id="PTHR31793:SF24">
    <property type="entry name" value="LONG-CHAIN ACYL-COA THIOESTERASE FADM"/>
    <property type="match status" value="1"/>
</dbReference>
<gene>
    <name evidence="1" type="ORF">AXG55_07225</name>
</gene>
<evidence type="ECO:0000313" key="2">
    <source>
        <dbReference type="Proteomes" id="UP000184731"/>
    </source>
</evidence>
<dbReference type="SUPFAM" id="SSF54637">
    <property type="entry name" value="Thioesterase/thiol ester dehydrase-isomerase"/>
    <property type="match status" value="1"/>
</dbReference>
<dbReference type="Gene3D" id="3.10.129.10">
    <property type="entry name" value="Hotdog Thioesterase"/>
    <property type="match status" value="1"/>
</dbReference>
<dbReference type="PANTHER" id="PTHR31793">
    <property type="entry name" value="4-HYDROXYBENZOYL-COA THIOESTERASE FAMILY MEMBER"/>
    <property type="match status" value="1"/>
</dbReference>
<dbReference type="Pfam" id="PF13279">
    <property type="entry name" value="4HBT_2"/>
    <property type="match status" value="1"/>
</dbReference>
<accession>A0A1L4D0I9</accession>
<proteinExistence type="predicted"/>
<organism evidence="1 2">
    <name type="scientific">Silvanigrella aquatica</name>
    <dbReference type="NCBI Taxonomy" id="1915309"/>
    <lineage>
        <taxon>Bacteria</taxon>
        <taxon>Pseudomonadati</taxon>
        <taxon>Bdellovibrionota</taxon>
        <taxon>Oligoflexia</taxon>
        <taxon>Silvanigrellales</taxon>
        <taxon>Silvanigrellaceae</taxon>
        <taxon>Silvanigrella</taxon>
    </lineage>
</organism>
<dbReference type="STRING" id="1915309.AXG55_07225"/>
<keyword evidence="2" id="KW-1185">Reference proteome</keyword>
<dbReference type="KEGG" id="saqi:AXG55_07225"/>
<dbReference type="InterPro" id="IPR029069">
    <property type="entry name" value="HotDog_dom_sf"/>
</dbReference>
<dbReference type="EMBL" id="CP017834">
    <property type="protein sequence ID" value="APJ03707.1"/>
    <property type="molecule type" value="Genomic_DNA"/>
</dbReference>
<dbReference type="Proteomes" id="UP000184731">
    <property type="component" value="Chromosome"/>
</dbReference>
<protein>
    <submittedName>
        <fullName evidence="1">Thioesterase</fullName>
    </submittedName>
</protein>
<dbReference type="OrthoDB" id="5293825at2"/>
<dbReference type="CDD" id="cd00586">
    <property type="entry name" value="4HBT"/>
    <property type="match status" value="1"/>
</dbReference>
<reference evidence="1 2" key="1">
    <citation type="submission" date="2016-10" db="EMBL/GenBank/DDBJ databases">
        <title>Silvanigrella aquatica sp. nov., isolated from a freshwater lake located in the Black Forest, Germany, description of Silvanigrellaceae fam. nov., Silvanigrellales ord. nov., reclassification of the order Bdellovibrionales in the class Oligoflexia, reclassification of the families Bacteriovoracaceae and Halobacteriovoraceae in the new order Bacteriovoracales ord. nov., and reclassification of the family Pseudobacteriovoracaceae in the order Oligoflexiales.</title>
        <authorList>
            <person name="Hahn M.W."/>
            <person name="Schmidt J."/>
            <person name="Koll U."/>
            <person name="Rohde M."/>
            <person name="Verbag S."/>
            <person name="Pitt A."/>
            <person name="Nakai R."/>
            <person name="Naganuma T."/>
            <person name="Lang E."/>
        </authorList>
    </citation>
    <scope>NUCLEOTIDE SEQUENCE [LARGE SCALE GENOMIC DNA]</scope>
    <source>
        <strain evidence="1 2">MWH-Nonnen-W8red</strain>
    </source>
</reference>
<evidence type="ECO:0000313" key="1">
    <source>
        <dbReference type="EMBL" id="APJ03707.1"/>
    </source>
</evidence>
<dbReference type="RefSeq" id="WP_148697449.1">
    <property type="nucleotide sequence ID" value="NZ_CP017834.1"/>
</dbReference>
<name>A0A1L4D0I9_9BACT</name>
<dbReference type="InterPro" id="IPR050563">
    <property type="entry name" value="4-hydroxybenzoyl-CoA_TE"/>
</dbReference>
<sequence length="141" mass="16558">MPKIKNAKLFKYELTIKENHLDSFAHVNNAVYLQILEEARWEFITELGFGLEEIQKSGKGPVILEVNLKFIKELKLREKVRIETQCIDAQSKILHLEQKIFNSKNELCTTAHYILGYFDLNTRKLIHQSPEWFRAVGIEIE</sequence>
<dbReference type="AlphaFoldDB" id="A0A1L4D0I9"/>